<reference evidence="7" key="1">
    <citation type="submission" date="2015-09" db="EMBL/GenBank/DDBJ databases">
        <authorList>
            <person name="Jackson K.R."/>
            <person name="Lunt B.L."/>
            <person name="Fisher J.N.B."/>
            <person name="Gardner A.V."/>
            <person name="Bailey M.E."/>
            <person name="Deus L.M."/>
            <person name="Earl A.S."/>
            <person name="Gibby P.D."/>
            <person name="Hartmann K.A."/>
            <person name="Liu J.E."/>
            <person name="Manci A.M."/>
            <person name="Nielsen D.A."/>
            <person name="Solomon M.B."/>
            <person name="Breakwell D.P."/>
            <person name="Burnett S.H."/>
            <person name="Grose J.H."/>
        </authorList>
    </citation>
    <scope>NUCLEOTIDE SEQUENCE</scope>
    <source>
        <strain evidence="7">0194</strain>
        <strain evidence="5">V1154</strain>
        <strain evidence="6">V777</strain>
    </source>
</reference>
<dbReference type="EMBL" id="MW353130">
    <property type="protein sequence ID" value="QQL08792.1"/>
    <property type="molecule type" value="Genomic_DNA"/>
</dbReference>
<reference evidence="7 14" key="2">
    <citation type="journal article" date="2016" name="PLoS ONE">
        <title>Genome Sequence of Canine Herpesvirus.</title>
        <authorList>
            <person name="Papageorgiou K.V."/>
            <person name="Suarez N.M."/>
            <person name="Wilkie G.S."/>
            <person name="McDonald M."/>
            <person name="Graham E.M."/>
            <person name="Davison A.J."/>
        </authorList>
    </citation>
    <scope>NUCLEOTIDE SEQUENCE [LARGE SCALE GENOMIC DNA]</scope>
    <source>
        <strain evidence="7">0194</strain>
        <strain evidence="5">V1154</strain>
        <strain evidence="6">V777</strain>
    </source>
</reference>
<dbReference type="Proteomes" id="UP000138111">
    <property type="component" value="Segment"/>
</dbReference>
<proteinExistence type="inferred from homology"/>
<evidence type="ECO:0000313" key="14">
    <source>
        <dbReference type="Proteomes" id="UP000138111"/>
    </source>
</evidence>
<evidence type="ECO:0000313" key="13">
    <source>
        <dbReference type="EMBL" id="QQL09468.1"/>
    </source>
</evidence>
<keyword evidence="14" id="KW-1185">Reference proteome</keyword>
<dbReference type="RefSeq" id="YP_009252267.1">
    <property type="nucleotide sequence ID" value="NC_030117.1"/>
</dbReference>
<dbReference type="Proteomes" id="UP000130192">
    <property type="component" value="Genome"/>
</dbReference>
<evidence type="ECO:0000313" key="9">
    <source>
        <dbReference type="EMBL" id="QQL08492.1"/>
    </source>
</evidence>
<evidence type="ECO:0000313" key="11">
    <source>
        <dbReference type="EMBL" id="QQL08943.1"/>
    </source>
</evidence>
<evidence type="ECO:0000313" key="8">
    <source>
        <dbReference type="EMBL" id="ARE29845.1"/>
    </source>
</evidence>
<keyword evidence="4" id="KW-0946">Virion</keyword>
<dbReference type="KEGG" id="vg:27815353"/>
<dbReference type="EMBL" id="KT819631">
    <property type="protein sequence ID" value="ALL25916.1"/>
    <property type="molecule type" value="Genomic_DNA"/>
</dbReference>
<accession>A0A172ER76</accession>
<evidence type="ECO:0000313" key="12">
    <source>
        <dbReference type="EMBL" id="QQL09393.1"/>
    </source>
</evidence>
<evidence type="ECO:0000256" key="1">
    <source>
        <dbReference type="ARBA" id="ARBA00022561"/>
    </source>
</evidence>
<dbReference type="EMBL" id="KT819632">
    <property type="protein sequence ID" value="ALL25997.1"/>
    <property type="molecule type" value="Genomic_DNA"/>
</dbReference>
<dbReference type="Pfam" id="PF03122">
    <property type="entry name" value="Herpes_MCP"/>
    <property type="match status" value="1"/>
</dbReference>
<evidence type="ECO:0000313" key="10">
    <source>
        <dbReference type="EMBL" id="QQL08792.1"/>
    </source>
</evidence>
<dbReference type="EMBL" id="MW353138">
    <property type="protein sequence ID" value="QQL09393.1"/>
    <property type="molecule type" value="Genomic_DNA"/>
</dbReference>
<sequence>MDRNNDSFRVPISSIAPSGRILSTIEVASHRTLFDFFKKIQSDDNGLYAAQFDILLGTYCNTLTFVRFLELGLSVACVCTKFPELNYVNEGTIQFEVQQPMIARDGPHPVNQPVHNYMVKRIDRRSLSAAFAISSEALGLISGINLDGTNISSSMRVRAIQQLARNIQTVLDAFERGTADQLLRVILEKAPPLPLLSPLKLYRDNGCISEPVANATLLSELKRRVVEDIFFLTKYENRQKDIILNKIYDLVSCTVPSVAITRLTHSDTKGRPVDGVIITTAGVKQRLLQGILNLEDTSAEVPVTYGELMITGSNLVTALVMGKAVRNLDDIAKHLLGFQDAQLNENRDLIESFDGTPQSAQVRADLVSIGDKLVFLEALEKKIYQATNVPYPLIGNLDITFIMPLGFFKPPMDRYSHHAGTFTPSPGQPDYRAFPPKSIYFFNKDGTLLQLSFESAIGTVCHSSFLDIDAILMAIQQENNEMQCVFGAYIAVMRQDELSNQVRQFFNNWPRMLHTRPRWVLESLMSTEQLLSAGNQNLRLELHPAFDFFIIPGDVDLPGPFDIPQVMPGIAAMPRIVNGNIPLPLCMVDFRDARGFEISVDRHRLNPATIAAVKGTFKDQNYPMVFYIIESVIHGSERTFCALARLIMQCIQSYWRNTHNVAFVNNFYMVMYINTYLGNGELPEECTNVYRDLLEHTQALRKLVLDYTIPAEPLENQDQDELNNILIDRTFLPPLIWDCDSLIYRQQLDQNRDLELWVNGQDLNPVPWVEMANVNFRNNNGNLIHNRPVRGDNIQAQIVPHHDPEWSILSKIYYYCIVPTFSRGNCCTMGIRYDRIYTLVQSLVIPDLGKDEEAPVSPDDPRHPLNPRHLIANSFNVMFHNARVNVDTDALLVIQDVVTNMAERTTPILASTSPDTGTATAVTQNMKTYDGTLHHGILMMAYQRNDETLIDGTFFYPAPVNAMFACPDHLASLPGLNNEAIHLAKDVPPVPHFLGSNYYSTIRQPIVQHAFQSKADENTLTYALMADYFKINPLAFTHQLRTGFHPGIAFTVVRQDRFSTENILFAEKASESYFMGQIQVNRNESVGGVNFTLTQPRANVDLGVGFTAVYTSASLRTPVTDMGNLPQNLYLTRGGIPMLNVDTDNFIRRIVNSGNRLIPQEPMPLFGQLTPKTPSGIAHGQAAICEFIATPVSTDLNYFRKACNPRGRTSGVVYSGNGRLDPENVMYDHTQVDPSYPNKATVNPWASQRNSYGDRLYNGAYNLSGASPMYSPCFKFFTPTEVETKCRCLSQLILETGSTLAPNTSNTEFQFKRPSGSSELVEDPCGLFQEAYPPLVSSDIALLRTPNIEESHLAQYLIRDGSPLKGCLSHMCK</sequence>
<evidence type="ECO:0000256" key="3">
    <source>
        <dbReference type="ARBA" id="ARBA00022680"/>
    </source>
</evidence>
<evidence type="ECO:0000256" key="2">
    <source>
        <dbReference type="ARBA" id="ARBA00022562"/>
    </source>
</evidence>
<gene>
    <name evidence="7" type="primary">UL19</name>
    <name evidence="9" type="ORF">A8B60_gp40</name>
</gene>
<dbReference type="HAMAP" id="MF_04016">
    <property type="entry name" value="HSV_MCP"/>
    <property type="match status" value="1"/>
</dbReference>
<evidence type="ECO:0000313" key="5">
    <source>
        <dbReference type="EMBL" id="ALL25916.1"/>
    </source>
</evidence>
<dbReference type="EMBL" id="KT819633">
    <property type="protein sequence ID" value="ALL26072.1"/>
    <property type="molecule type" value="Genomic_DNA"/>
</dbReference>
<organism evidence="7 14">
    <name type="scientific">Canid alphaherpesvirus 1</name>
    <dbReference type="NCBI Taxonomy" id="170325"/>
    <lineage>
        <taxon>Viruses</taxon>
        <taxon>Duplodnaviria</taxon>
        <taxon>Heunggongvirae</taxon>
        <taxon>Peploviricota</taxon>
        <taxon>Herviviricetes</taxon>
        <taxon>Herpesvirales</taxon>
        <taxon>Orthoherpesviridae</taxon>
        <taxon>Alphaherpesvirinae</taxon>
        <taxon>Varicellovirus</taxon>
        <taxon>Varicellovirus canidalpha1</taxon>
    </lineage>
</organism>
<evidence type="ECO:0000313" key="6">
    <source>
        <dbReference type="EMBL" id="ALL25997.1"/>
    </source>
</evidence>
<keyword evidence="1" id="KW-0167">Capsid protein</keyword>
<dbReference type="EMBL" id="MW353139">
    <property type="protein sequence ID" value="QQL09468.1"/>
    <property type="molecule type" value="Genomic_DNA"/>
</dbReference>
<evidence type="ECO:0000256" key="4">
    <source>
        <dbReference type="ARBA" id="ARBA00022844"/>
    </source>
</evidence>
<dbReference type="GO" id="GO:0039622">
    <property type="term" value="C:T=16 icosahedral viral capsid"/>
    <property type="evidence" value="ECO:0007669"/>
    <property type="project" value="UniProtKB-KW"/>
</dbReference>
<evidence type="ECO:0000313" key="7">
    <source>
        <dbReference type="EMBL" id="ALL26072.1"/>
    </source>
</evidence>
<dbReference type="EMBL" id="MW353132">
    <property type="protein sequence ID" value="QQL08943.1"/>
    <property type="molecule type" value="Genomic_DNA"/>
</dbReference>
<dbReference type="GeneID" id="27815353"/>
<name>A0A172ER76_9ALPH</name>
<dbReference type="InterPro" id="IPR023233">
    <property type="entry name" value="Herpes_MCP_upper_sf"/>
</dbReference>
<dbReference type="InterPro" id="IPR000912">
    <property type="entry name" value="Herpes_MCP"/>
</dbReference>
<dbReference type="EMBL" id="MW353126">
    <property type="protein sequence ID" value="QQL08492.1"/>
    <property type="molecule type" value="Genomic_DNA"/>
</dbReference>
<dbReference type="PRINTS" id="PR00235">
    <property type="entry name" value="HSVCAPSIDMCP"/>
</dbReference>
<dbReference type="EMBL" id="KY057364">
    <property type="protein sequence ID" value="ARE29845.1"/>
    <property type="molecule type" value="Genomic_DNA"/>
</dbReference>
<dbReference type="SUPFAM" id="SSF103417">
    <property type="entry name" value="Major capsid protein VP5"/>
    <property type="match status" value="1"/>
</dbReference>
<keyword evidence="2" id="KW-1048">Host nucleus</keyword>
<keyword evidence="3" id="KW-1147">T=16 icosahedral capsid protein</keyword>
<protein>
    <submittedName>
        <fullName evidence="7">Major capsid protein</fullName>
    </submittedName>
</protein>
<reference evidence="8" key="3">
    <citation type="journal article" date="2018" name="Aust. Vet. J.">
        <title>Genome sequence of an Australian strain of canid alphaherpesvirus 1.</title>
        <authorList>
            <person name="Sarker S."/>
            <person name="Das S."/>
            <person name="Helbig K."/>
            <person name="Peters A."/>
            <person name="Raidal S.R."/>
        </authorList>
    </citation>
    <scope>NUCLEOTIDE SEQUENCE</scope>
    <source>
        <strain evidence="8">15-4016-NSW</strain>
    </source>
</reference>
<dbReference type="GO" id="GO:0005198">
    <property type="term" value="F:structural molecule activity"/>
    <property type="evidence" value="ECO:0007669"/>
    <property type="project" value="InterPro"/>
</dbReference>
<reference evidence="9" key="4">
    <citation type="journal article" date="2020" name="Viruses">
        <title>Phylogenomic Analysis of Global Isolates of Canid Alphaherpesvirus 1.</title>
        <authorList>
            <person name="Lewin A.C."/>
            <person name="Coghill L.M."/>
            <person name="Mironovich M."/>
            <person name="Liu C.C."/>
            <person name="Carter R.T."/>
            <person name="Ledbetter E.C."/>
        </authorList>
    </citation>
    <scope>NUCLEOTIDE SEQUENCE</scope>
    <source>
        <strain evidence="12">ELAL-13</strain>
        <strain evidence="13">ELAL-15</strain>
        <strain evidence="9">ELAL-2</strain>
        <strain evidence="10">ELAL-6</strain>
        <strain evidence="11">ELAL-8</strain>
    </source>
</reference>